<keyword evidence="3" id="KW-1185">Reference proteome</keyword>
<evidence type="ECO:0000313" key="2">
    <source>
        <dbReference type="EMBL" id="WWQ59499.1"/>
    </source>
</evidence>
<evidence type="ECO:0000313" key="3">
    <source>
        <dbReference type="Proteomes" id="UP001432202"/>
    </source>
</evidence>
<dbReference type="Proteomes" id="UP001432202">
    <property type="component" value="Chromosome"/>
</dbReference>
<evidence type="ECO:0000256" key="1">
    <source>
        <dbReference type="SAM" id="Phobius"/>
    </source>
</evidence>
<reference evidence="2 3" key="1">
    <citation type="submission" date="2024-02" db="EMBL/GenBank/DDBJ databases">
        <title>STSV induces naive adaptation in Sulfolobus.</title>
        <authorList>
            <person name="Xiang X."/>
            <person name="Song M."/>
        </authorList>
    </citation>
    <scope>NUCLEOTIDE SEQUENCE [LARGE SCALE GENOMIC DNA]</scope>
    <source>
        <strain evidence="2 3">RT2</strain>
    </source>
</reference>
<proteinExistence type="predicted"/>
<dbReference type="EMBL" id="CP146016">
    <property type="protein sequence ID" value="WWQ59499.1"/>
    <property type="molecule type" value="Genomic_DNA"/>
</dbReference>
<keyword evidence="1" id="KW-0472">Membrane</keyword>
<dbReference type="GeneID" id="89336768"/>
<feature type="transmembrane region" description="Helical" evidence="1">
    <location>
        <begin position="66"/>
        <end position="84"/>
    </location>
</feature>
<dbReference type="RefSeq" id="WP_338598689.1">
    <property type="nucleotide sequence ID" value="NZ_CP146016.1"/>
</dbReference>
<gene>
    <name evidence="2" type="ORF">V6M85_08330</name>
</gene>
<dbReference type="AlphaFoldDB" id="A0AAX4KXM6"/>
<name>A0AAX4KXM6_9CREN</name>
<feature type="transmembrane region" description="Helical" evidence="1">
    <location>
        <begin position="28"/>
        <end position="45"/>
    </location>
</feature>
<organism evidence="2 3">
    <name type="scientific">Sulfolobus tengchongensis</name>
    <dbReference type="NCBI Taxonomy" id="207809"/>
    <lineage>
        <taxon>Archaea</taxon>
        <taxon>Thermoproteota</taxon>
        <taxon>Thermoprotei</taxon>
        <taxon>Sulfolobales</taxon>
        <taxon>Sulfolobaceae</taxon>
        <taxon>Sulfolobus</taxon>
    </lineage>
</organism>
<protein>
    <submittedName>
        <fullName evidence="2">Uncharacterized protein</fullName>
    </submittedName>
</protein>
<feature type="transmembrane region" description="Helical" evidence="1">
    <location>
        <begin position="90"/>
        <end position="113"/>
    </location>
</feature>
<accession>A0AAX4KXM6</accession>
<keyword evidence="1" id="KW-1133">Transmembrane helix</keyword>
<feature type="transmembrane region" description="Helical" evidence="1">
    <location>
        <begin position="125"/>
        <end position="143"/>
    </location>
</feature>
<keyword evidence="1" id="KW-0812">Transmembrane</keyword>
<sequence length="164" mass="18363">MRPLKIFSILFSFYSLLSIINLTLISNMLVSIFSIILGLIASFFLRKEFKNFTSRIEFKIPYAGSYLMLLGYMGIIIGIPTSSISAVHLLGITLVLIGALFVDIGILTALVVGGIRLYSLWKNKWLVIISVIFLFGLILSFPLHRIGDIFYMIASILTFMKSPS</sequence>